<dbReference type="Gene3D" id="3.50.50.60">
    <property type="entry name" value="FAD/NAD(P)-binding domain"/>
    <property type="match status" value="2"/>
</dbReference>
<dbReference type="PROSITE" id="PS51257">
    <property type="entry name" value="PROKAR_LIPOPROTEIN"/>
    <property type="match status" value="1"/>
</dbReference>
<evidence type="ECO:0000313" key="2">
    <source>
        <dbReference type="Proteomes" id="UP000264006"/>
    </source>
</evidence>
<proteinExistence type="predicted"/>
<organism evidence="1 2">
    <name type="scientific">Euzebya pacifica</name>
    <dbReference type="NCBI Taxonomy" id="1608957"/>
    <lineage>
        <taxon>Bacteria</taxon>
        <taxon>Bacillati</taxon>
        <taxon>Actinomycetota</taxon>
        <taxon>Nitriliruptoria</taxon>
        <taxon>Euzebyales</taxon>
    </lineage>
</organism>
<evidence type="ECO:0000313" key="1">
    <source>
        <dbReference type="EMBL" id="AXV08696.1"/>
    </source>
</evidence>
<protein>
    <submittedName>
        <fullName evidence="1">Beta-carotene ketolase</fullName>
    </submittedName>
</protein>
<dbReference type="PANTHER" id="PTHR10668:SF103">
    <property type="entry name" value="PYRIDINE NUCLEOTIDE-DISULFIDE OXIDOREDUCTASE DOMAIN-CONTAINING PROTEIN 2"/>
    <property type="match status" value="1"/>
</dbReference>
<dbReference type="SUPFAM" id="SSF51905">
    <property type="entry name" value="FAD/NAD(P)-binding domain"/>
    <property type="match status" value="1"/>
</dbReference>
<dbReference type="InterPro" id="IPR036188">
    <property type="entry name" value="FAD/NAD-bd_sf"/>
</dbReference>
<dbReference type="PANTHER" id="PTHR10668">
    <property type="entry name" value="PHYTOENE DEHYDROGENASE"/>
    <property type="match status" value="1"/>
</dbReference>
<dbReference type="GO" id="GO:0005829">
    <property type="term" value="C:cytosol"/>
    <property type="evidence" value="ECO:0007669"/>
    <property type="project" value="TreeGrafter"/>
</dbReference>
<dbReference type="Pfam" id="PF13450">
    <property type="entry name" value="NAD_binding_8"/>
    <property type="match status" value="1"/>
</dbReference>
<dbReference type="AlphaFoldDB" id="A0A346Y2J9"/>
<dbReference type="RefSeq" id="WP_114593004.1">
    <property type="nucleotide sequence ID" value="NZ_CP031165.1"/>
</dbReference>
<keyword evidence="2" id="KW-1185">Reference proteome</keyword>
<sequence length="540" mass="57485">MRDVVVVGAGHNALVAACYLAREGLDVEVVERRDVVGGAVSTVDRFDGYRMDVGSSAHIMVRHTGIIEDLELGDCGLSYIDMDPWGFAPVAEDPSGQGPPVDALAFHIDLDDTCQSIARICGERDAEAYAAFAADWGERNTRIFELFQDAPTMTNVGRHMMGVGRATGLDGLELSRQFLTSGDALLDAHFTDERLKTALAWLGGQSGPPTHEPATADLVGWNMVMHRLAPGRAVGGSGSLSVALAERFSRLGGTIRLGDGAGRIVVRDGRARGVITESGERIAARTVVAGCHVLTTIGLVGDDELPDGFGARARSTIRTGNGIGMVVRLGTNALPSYPGSLGGAEHHALQLLAPTRTFLRRAHGDYVSGRPPERPAALAMAFSAIDPTIAPPGKHNVTVWGQWHPFELADGGSWDDIKEREGQKLIDAVDAMAPGFANSVEHAYVQTPLDLSRELNLVNGQVMHVEMSLDQMFSWRPLPELSGYRMPADGLYLTGASTHPGGGVFGASGRTAAGVVLGDLAKAQRPWNRLRAAVRARTEP</sequence>
<reference evidence="1 2" key="1">
    <citation type="submission" date="2018-09" db="EMBL/GenBank/DDBJ databases">
        <title>Complete genome sequence of Euzebya sp. DY32-46 isolated from seawater of Pacific Ocean.</title>
        <authorList>
            <person name="Xu L."/>
            <person name="Wu Y.-H."/>
            <person name="Xu X.-W."/>
        </authorList>
    </citation>
    <scope>NUCLEOTIDE SEQUENCE [LARGE SCALE GENOMIC DNA]</scope>
    <source>
        <strain evidence="1 2">DY32-46</strain>
    </source>
</reference>
<dbReference type="Proteomes" id="UP000264006">
    <property type="component" value="Chromosome"/>
</dbReference>
<dbReference type="OrthoDB" id="833207at2"/>
<dbReference type="EMBL" id="CP031165">
    <property type="protein sequence ID" value="AXV08696.1"/>
    <property type="molecule type" value="Genomic_DNA"/>
</dbReference>
<accession>A0A346Y2J9</accession>
<dbReference type="KEGG" id="euz:DVS28_a4028"/>
<gene>
    <name evidence="1" type="ORF">DVS28_a4028</name>
</gene>
<name>A0A346Y2J9_9ACTN</name>